<feature type="non-terminal residue" evidence="1">
    <location>
        <position position="129"/>
    </location>
</feature>
<reference evidence="1" key="1">
    <citation type="submission" date="2016-05" db="EMBL/GenBank/DDBJ databases">
        <authorList>
            <person name="Lavstsen T."/>
            <person name="Jespersen J.S."/>
        </authorList>
    </citation>
    <scope>NUCLEOTIDE SEQUENCE</scope>
    <source>
        <tissue evidence="1">Brain</tissue>
    </source>
</reference>
<accession>A0A1A8AQ56</accession>
<proteinExistence type="predicted"/>
<dbReference type="PANTHER" id="PTHR33327:SF3">
    <property type="entry name" value="RNA-DIRECTED DNA POLYMERASE"/>
    <property type="match status" value="1"/>
</dbReference>
<gene>
    <name evidence="1" type="primary">Nfu_g_1_007769</name>
</gene>
<protein>
    <submittedName>
        <fullName evidence="1">Uncharacterized protein</fullName>
    </submittedName>
</protein>
<organism evidence="1">
    <name type="scientific">Nothobranchius furzeri</name>
    <name type="common">Turquoise killifish</name>
    <dbReference type="NCBI Taxonomy" id="105023"/>
    <lineage>
        <taxon>Eukaryota</taxon>
        <taxon>Metazoa</taxon>
        <taxon>Chordata</taxon>
        <taxon>Craniata</taxon>
        <taxon>Vertebrata</taxon>
        <taxon>Euteleostomi</taxon>
        <taxon>Actinopterygii</taxon>
        <taxon>Neopterygii</taxon>
        <taxon>Teleostei</taxon>
        <taxon>Neoteleostei</taxon>
        <taxon>Acanthomorphata</taxon>
        <taxon>Ovalentaria</taxon>
        <taxon>Atherinomorphae</taxon>
        <taxon>Cyprinodontiformes</taxon>
        <taxon>Nothobranchiidae</taxon>
        <taxon>Nothobranchius</taxon>
    </lineage>
</organism>
<dbReference type="EMBL" id="HADY01017880">
    <property type="protein sequence ID" value="SBP56365.1"/>
    <property type="molecule type" value="Transcribed_RNA"/>
</dbReference>
<dbReference type="PANTHER" id="PTHR33327">
    <property type="entry name" value="ENDONUCLEASE"/>
    <property type="match status" value="1"/>
</dbReference>
<dbReference type="AlphaFoldDB" id="A0A1A8AQ56"/>
<evidence type="ECO:0000313" key="1">
    <source>
        <dbReference type="EMBL" id="SBP56365.1"/>
    </source>
</evidence>
<name>A0A1A8AQ56_NOTFU</name>
<sequence>MGLLRQSLRANKYGVLKDSLLRIYQLSEEERADHLFSLNGLGDSKPSELMENMLALLGTGDTSFLFTHLFLRQLPPVVRTALASSEYLRSKDYRALAEEADKILLASRVHGIHSMMPTIPRMPAEPCQN</sequence>
<reference evidence="1" key="2">
    <citation type="submission" date="2016-06" db="EMBL/GenBank/DDBJ databases">
        <title>The genome of a short-lived fish provides insights into sex chromosome evolution and the genetic control of aging.</title>
        <authorList>
            <person name="Reichwald K."/>
            <person name="Felder M."/>
            <person name="Petzold A."/>
            <person name="Koch P."/>
            <person name="Groth M."/>
            <person name="Platzer M."/>
        </authorList>
    </citation>
    <scope>NUCLEOTIDE SEQUENCE</scope>
    <source>
        <tissue evidence="1">Brain</tissue>
    </source>
</reference>